<proteinExistence type="predicted"/>
<reference evidence="2" key="2">
    <citation type="journal article" date="2021" name="PeerJ">
        <title>Extensive microbial diversity within the chicken gut microbiome revealed by metagenomics and culture.</title>
        <authorList>
            <person name="Gilroy R."/>
            <person name="Ravi A."/>
            <person name="Getino M."/>
            <person name="Pursley I."/>
            <person name="Horton D.L."/>
            <person name="Alikhan N.F."/>
            <person name="Baker D."/>
            <person name="Gharbi K."/>
            <person name="Hall N."/>
            <person name="Watson M."/>
            <person name="Adriaenssens E.M."/>
            <person name="Foster-Nyarko E."/>
            <person name="Jarju S."/>
            <person name="Secka A."/>
            <person name="Antonio M."/>
            <person name="Oren A."/>
            <person name="Chaudhuri R.R."/>
            <person name="La Ragione R."/>
            <person name="Hildebrand F."/>
            <person name="Pallen M.J."/>
        </authorList>
    </citation>
    <scope>NUCLEOTIDE SEQUENCE</scope>
    <source>
        <strain evidence="2">ChiW13-3771</strain>
    </source>
</reference>
<protein>
    <submittedName>
        <fullName evidence="2">Stage III sporulation protein AF</fullName>
    </submittedName>
</protein>
<gene>
    <name evidence="2" type="ORF">IAC96_04995</name>
</gene>
<dbReference type="AlphaFoldDB" id="A0A9D1JCU1"/>
<evidence type="ECO:0000313" key="2">
    <source>
        <dbReference type="EMBL" id="HIR88289.1"/>
    </source>
</evidence>
<keyword evidence="1" id="KW-1133">Transmembrane helix</keyword>
<feature type="transmembrane region" description="Helical" evidence="1">
    <location>
        <begin position="33"/>
        <end position="51"/>
    </location>
</feature>
<dbReference type="InterPro" id="IPR014245">
    <property type="entry name" value="Spore_III_AF"/>
</dbReference>
<evidence type="ECO:0000256" key="1">
    <source>
        <dbReference type="SAM" id="Phobius"/>
    </source>
</evidence>
<dbReference type="EMBL" id="DVHN01000056">
    <property type="protein sequence ID" value="HIR88289.1"/>
    <property type="molecule type" value="Genomic_DNA"/>
</dbReference>
<organism evidence="2 3">
    <name type="scientific">Candidatus Fimimorpha faecalis</name>
    <dbReference type="NCBI Taxonomy" id="2840824"/>
    <lineage>
        <taxon>Bacteria</taxon>
        <taxon>Bacillati</taxon>
        <taxon>Bacillota</taxon>
        <taxon>Clostridia</taxon>
        <taxon>Eubacteriales</taxon>
        <taxon>Candidatus Fimimorpha</taxon>
    </lineage>
</organism>
<feature type="transmembrane region" description="Helical" evidence="1">
    <location>
        <begin position="7"/>
        <end position="27"/>
    </location>
</feature>
<dbReference type="Proteomes" id="UP000824201">
    <property type="component" value="Unassembled WGS sequence"/>
</dbReference>
<name>A0A9D1JCU1_9FIRM</name>
<keyword evidence="1" id="KW-0812">Transmembrane</keyword>
<keyword evidence="1" id="KW-0472">Membrane</keyword>
<reference evidence="2" key="1">
    <citation type="submission" date="2020-10" db="EMBL/GenBank/DDBJ databases">
        <authorList>
            <person name="Gilroy R."/>
        </authorList>
    </citation>
    <scope>NUCLEOTIDE SEQUENCE</scope>
    <source>
        <strain evidence="2">ChiW13-3771</strain>
    </source>
</reference>
<sequence length="188" mass="22176">MDFILSWIRNIVIYLILISIVLAVIPSEKYKKYVQLFLGLVLAVLVARPLLKLIQQDSLLNEYFQFYPAVTNQIEELPELKEVEEQRNQAILDAYQAQIQEELSTCANEKGWNIVELEIQWGKEENFGVIQQMQIYLEDREEEDFIVAPIVIEKGEAVHKQEDQMQQWKREIAKEYQVAEKCIIMKKK</sequence>
<dbReference type="Pfam" id="PF09581">
    <property type="entry name" value="Spore_III_AF"/>
    <property type="match status" value="1"/>
</dbReference>
<evidence type="ECO:0000313" key="3">
    <source>
        <dbReference type="Proteomes" id="UP000824201"/>
    </source>
</evidence>
<accession>A0A9D1JCU1</accession>
<comment type="caution">
    <text evidence="2">The sequence shown here is derived from an EMBL/GenBank/DDBJ whole genome shotgun (WGS) entry which is preliminary data.</text>
</comment>